<comment type="caution">
    <text evidence="3">The sequence shown here is derived from an EMBL/GenBank/DDBJ whole genome shotgun (WGS) entry which is preliminary data.</text>
</comment>
<dbReference type="PANTHER" id="PTHR42850">
    <property type="entry name" value="METALLOPHOSPHOESTERASE"/>
    <property type="match status" value="1"/>
</dbReference>
<dbReference type="SUPFAM" id="SSF56300">
    <property type="entry name" value="Metallo-dependent phosphatases"/>
    <property type="match status" value="1"/>
</dbReference>
<evidence type="ECO:0000256" key="1">
    <source>
        <dbReference type="ARBA" id="ARBA00008950"/>
    </source>
</evidence>
<dbReference type="Gene3D" id="3.60.21.10">
    <property type="match status" value="1"/>
</dbReference>
<evidence type="ECO:0000313" key="4">
    <source>
        <dbReference type="Proteomes" id="UP001239680"/>
    </source>
</evidence>
<dbReference type="RefSeq" id="WP_306679117.1">
    <property type="nucleotide sequence ID" value="NZ_JAVDBT010000003.1"/>
</dbReference>
<accession>A0ABU0VUL4</accession>
<dbReference type="PANTHER" id="PTHR42850:SF2">
    <property type="entry name" value="BLL5683 PROTEIN"/>
    <property type="match status" value="1"/>
</dbReference>
<name>A0ABU0VUL4_9RHOB</name>
<comment type="similarity">
    <text evidence="1">Belongs to the metallophosphoesterase superfamily. YfcE family.</text>
</comment>
<organism evidence="3 4">
    <name type="scientific">Pseudogemmobacter lacusdianii</name>
    <dbReference type="NCBI Taxonomy" id="3069608"/>
    <lineage>
        <taxon>Bacteria</taxon>
        <taxon>Pseudomonadati</taxon>
        <taxon>Pseudomonadota</taxon>
        <taxon>Alphaproteobacteria</taxon>
        <taxon>Rhodobacterales</taxon>
        <taxon>Paracoccaceae</taxon>
        <taxon>Pseudogemmobacter</taxon>
    </lineage>
</organism>
<dbReference type="InterPro" id="IPR024654">
    <property type="entry name" value="Calcineurin-like_PHP_lpxH"/>
</dbReference>
<reference evidence="3 4" key="1">
    <citation type="submission" date="2023-08" db="EMBL/GenBank/DDBJ databases">
        <title>Characterization of two Paracoccaceae strains isolated from Phycosphere and proposal of Xinfangfangia lacusdiani sp. nov.</title>
        <authorList>
            <person name="Deng Y."/>
            <person name="Zhang Y.Q."/>
        </authorList>
    </citation>
    <scope>NUCLEOTIDE SEQUENCE [LARGE SCALE GENOMIC DNA]</scope>
    <source>
        <strain evidence="3 4">CPCC 101601</strain>
    </source>
</reference>
<sequence length="246" mass="26662">MRLAILSDIHGNREGFEAVLRDAAAHGAERLVLLGDIVGYGPDPEWCVERAMDLHASGALVLRGNHDNAASGAAEEMSSTARKAMDWTETRLNGAQKAYLGGLPYTERLGALLFSHASADAPEEWRYVSSDTKAIGSFRSSDAKVIFCGHVHVPLLVHCDRQGVARAQSFRTGFAIPLLRSRRWLAVVGSVGQPRDGVAQAGWALFDSESHELTFRRSPADFAKTAEKIRAAGLPESLAQRLSEGR</sequence>
<dbReference type="CDD" id="cd00838">
    <property type="entry name" value="MPP_superfamily"/>
    <property type="match status" value="1"/>
</dbReference>
<dbReference type="PIRSF" id="PIRSF000883">
    <property type="entry name" value="Pesterase_MJ0912"/>
    <property type="match status" value="1"/>
</dbReference>
<proteinExistence type="inferred from homology"/>
<dbReference type="InterPro" id="IPR011152">
    <property type="entry name" value="Pesterase_MJ0912"/>
</dbReference>
<dbReference type="InterPro" id="IPR029052">
    <property type="entry name" value="Metallo-depent_PP-like"/>
</dbReference>
<dbReference type="InterPro" id="IPR050126">
    <property type="entry name" value="Ap4A_hydrolase"/>
</dbReference>
<dbReference type="Pfam" id="PF12850">
    <property type="entry name" value="Metallophos_2"/>
    <property type="match status" value="1"/>
</dbReference>
<evidence type="ECO:0000259" key="2">
    <source>
        <dbReference type="Pfam" id="PF12850"/>
    </source>
</evidence>
<feature type="domain" description="Calcineurin-like phosphoesterase" evidence="2">
    <location>
        <begin position="1"/>
        <end position="209"/>
    </location>
</feature>
<dbReference type="EMBL" id="JAVDBT010000003">
    <property type="protein sequence ID" value="MDQ2065424.1"/>
    <property type="molecule type" value="Genomic_DNA"/>
</dbReference>
<gene>
    <name evidence="3" type="ORF">Q9295_03490</name>
</gene>
<evidence type="ECO:0000313" key="3">
    <source>
        <dbReference type="EMBL" id="MDQ2065424.1"/>
    </source>
</evidence>
<protein>
    <submittedName>
        <fullName evidence="3">Metallophosphoesterase family protein</fullName>
    </submittedName>
</protein>
<dbReference type="Proteomes" id="UP001239680">
    <property type="component" value="Unassembled WGS sequence"/>
</dbReference>
<keyword evidence="4" id="KW-1185">Reference proteome</keyword>